<proteinExistence type="predicted"/>
<dbReference type="EMBL" id="CP004267">
    <property type="protein sequence ID" value="AHH06136.1"/>
    <property type="molecule type" value="Genomic_DNA"/>
</dbReference>
<dbReference type="AlphaFoldDB" id="W5SLZ9"/>
<accession>W5SLZ9</accession>
<organism evidence="2 3">
    <name type="scientific">Borrelia crocidurae DOU</name>
    <dbReference type="NCBI Taxonomy" id="1293575"/>
    <lineage>
        <taxon>Bacteria</taxon>
        <taxon>Pseudomonadati</taxon>
        <taxon>Spirochaetota</taxon>
        <taxon>Spirochaetia</taxon>
        <taxon>Spirochaetales</taxon>
        <taxon>Borreliaceae</taxon>
        <taxon>Borrelia</taxon>
    </lineage>
</organism>
<dbReference type="HOGENOM" id="CLU_3340866_0_0_12"/>
<keyword evidence="1" id="KW-1133">Transmembrane helix</keyword>
<keyword evidence="1" id="KW-0472">Membrane</keyword>
<evidence type="ECO:0000256" key="1">
    <source>
        <dbReference type="SAM" id="Phobius"/>
    </source>
</evidence>
<dbReference type="Proteomes" id="UP000019337">
    <property type="component" value="Chromosome"/>
</dbReference>
<evidence type="ECO:0000313" key="3">
    <source>
        <dbReference type="Proteomes" id="UP000019337"/>
    </source>
</evidence>
<sequence length="37" mass="4243">MIKDLFTNDLFLSCLISGIIAQMIKYIIQAIKTKKLN</sequence>
<keyword evidence="1" id="KW-0812">Transmembrane</keyword>
<keyword evidence="3" id="KW-1185">Reference proteome</keyword>
<feature type="transmembrane region" description="Helical" evidence="1">
    <location>
        <begin position="6"/>
        <end position="28"/>
    </location>
</feature>
<name>W5SLZ9_9SPIR</name>
<reference evidence="2" key="1">
    <citation type="submission" date="2013-02" db="EMBL/GenBank/DDBJ databases">
        <title>Comparative genomics of Borrelia species.</title>
        <authorList>
            <person name="Schwan T.G."/>
            <person name="Raffel S.J."/>
            <person name="Porcella S.F."/>
        </authorList>
    </citation>
    <scope>NUCLEOTIDE SEQUENCE [LARGE SCALE GENOMIC DNA]</scope>
    <source>
        <strain evidence="2">DOU</strain>
    </source>
</reference>
<gene>
    <name evidence="2" type="ORF">BCD_0070</name>
</gene>
<evidence type="ECO:0000313" key="2">
    <source>
        <dbReference type="EMBL" id="AHH06136.1"/>
    </source>
</evidence>
<dbReference type="PATRIC" id="fig|1293575.3.peg.69"/>
<protein>
    <submittedName>
        <fullName evidence="2">Membrane spanning protein</fullName>
    </submittedName>
</protein>